<dbReference type="EMBL" id="AZGY01000015">
    <property type="protein sequence ID" value="KZZ92549.1"/>
    <property type="molecule type" value="Genomic_DNA"/>
</dbReference>
<dbReference type="PRINTS" id="PR00080">
    <property type="entry name" value="SDRFAMILY"/>
</dbReference>
<evidence type="ECO:0000256" key="11">
    <source>
        <dbReference type="ARBA" id="ARBA00082544"/>
    </source>
</evidence>
<keyword evidence="5" id="KW-1133">Transmembrane helix</keyword>
<dbReference type="SUPFAM" id="SSF51735">
    <property type="entry name" value="NAD(P)-binding Rossmann-fold domains"/>
    <property type="match status" value="1"/>
</dbReference>
<keyword evidence="14" id="KW-1185">Reference proteome</keyword>
<dbReference type="PROSITE" id="PS00061">
    <property type="entry name" value="ADH_SHORT"/>
    <property type="match status" value="1"/>
</dbReference>
<keyword evidence="8" id="KW-0472">Membrane</keyword>
<keyword evidence="7" id="KW-0443">Lipid metabolism</keyword>
<sequence>MSLIHIIESAPFRAFQRFNAALQSPFLSGPLLAALALTPADVKHDLLRQLPFLPAVVSVELVEKAVRVLFGLGLVKTLNRALSSLAANNYRLPTAAPGWDWPNEVAVVTGGASGIGQCIARRLAARGVRVAVLDVQVPKIDDEKNKKNSNISNDVDSLIRYYQCDVTSPDAVAAAADTVRAQLGHPTILVNNAGFVRPVSILDAAHAYLQKIFAVNTMSHWLTVQQFLPHMVRHNKGHVVTVASIASFVALPKGADYSATKAAALSFHESLACELKHLYKADRVLTTVAHPNFVRTPLVQDFGHQLEKGGVRMLTPDGVAATITDQIFARRAAQLIIPEHQAVICGLRGWPAWLQTFLRDQMGANAINVSV</sequence>
<name>A0A167ZEF0_9HYPO</name>
<gene>
    <name evidence="13" type="ORF">AAL_06175</name>
</gene>
<comment type="caution">
    <text evidence="13">The sequence shown here is derived from an EMBL/GenBank/DDBJ whole genome shotgun (WGS) entry which is preliminary data.</text>
</comment>
<keyword evidence="3" id="KW-0812">Transmembrane</keyword>
<proteinExistence type="inferred from homology"/>
<reference evidence="13 14" key="1">
    <citation type="journal article" date="2016" name="Genome Biol. Evol.">
        <title>Divergent and convergent evolution of fungal pathogenicity.</title>
        <authorList>
            <person name="Shang Y."/>
            <person name="Xiao G."/>
            <person name="Zheng P."/>
            <person name="Cen K."/>
            <person name="Zhan S."/>
            <person name="Wang C."/>
        </authorList>
    </citation>
    <scope>NUCLEOTIDE SEQUENCE [LARGE SCALE GENOMIC DNA]</scope>
    <source>
        <strain evidence="13 14">RCEF 2490</strain>
    </source>
</reference>
<evidence type="ECO:0000256" key="4">
    <source>
        <dbReference type="ARBA" id="ARBA00022857"/>
    </source>
</evidence>
<dbReference type="PANTHER" id="PTHR24322">
    <property type="entry name" value="PKSB"/>
    <property type="match status" value="1"/>
</dbReference>
<protein>
    <recommendedName>
        <fullName evidence="10">Short-chain dehydrogenase/reductase 3</fullName>
    </recommendedName>
    <alternativeName>
        <fullName evidence="11">Retinal short-chain dehydrogenase/reductase 1</fullName>
    </alternativeName>
</protein>
<comment type="subcellular location">
    <subcellularLocation>
        <location evidence="1">Membrane</location>
        <topology evidence="1">Multi-pass membrane protein</topology>
    </subcellularLocation>
</comment>
<evidence type="ECO:0000256" key="5">
    <source>
        <dbReference type="ARBA" id="ARBA00022989"/>
    </source>
</evidence>
<evidence type="ECO:0000313" key="14">
    <source>
        <dbReference type="Proteomes" id="UP000078544"/>
    </source>
</evidence>
<dbReference type="Pfam" id="PF00106">
    <property type="entry name" value="adh_short"/>
    <property type="match status" value="1"/>
</dbReference>
<evidence type="ECO:0000313" key="13">
    <source>
        <dbReference type="EMBL" id="KZZ92549.1"/>
    </source>
</evidence>
<dbReference type="PANTHER" id="PTHR24322:SF736">
    <property type="entry name" value="RETINOL DEHYDROGENASE 10"/>
    <property type="match status" value="1"/>
</dbReference>
<evidence type="ECO:0000256" key="7">
    <source>
        <dbReference type="ARBA" id="ARBA00023098"/>
    </source>
</evidence>
<comment type="similarity">
    <text evidence="2 12">Belongs to the short-chain dehydrogenases/reductases (SDR) family.</text>
</comment>
<dbReference type="Gene3D" id="3.40.50.720">
    <property type="entry name" value="NAD(P)-binding Rossmann-like Domain"/>
    <property type="match status" value="1"/>
</dbReference>
<evidence type="ECO:0000256" key="1">
    <source>
        <dbReference type="ARBA" id="ARBA00004141"/>
    </source>
</evidence>
<dbReference type="PRINTS" id="PR00081">
    <property type="entry name" value="GDHRDH"/>
</dbReference>
<keyword evidence="6" id="KW-0560">Oxidoreductase</keyword>
<evidence type="ECO:0000256" key="2">
    <source>
        <dbReference type="ARBA" id="ARBA00006484"/>
    </source>
</evidence>
<evidence type="ECO:0000256" key="12">
    <source>
        <dbReference type="RuleBase" id="RU000363"/>
    </source>
</evidence>
<evidence type="ECO:0000256" key="10">
    <source>
        <dbReference type="ARBA" id="ARBA00068717"/>
    </source>
</evidence>
<evidence type="ECO:0000256" key="6">
    <source>
        <dbReference type="ARBA" id="ARBA00023002"/>
    </source>
</evidence>
<dbReference type="OrthoDB" id="10253736at2759"/>
<organism evidence="13 14">
    <name type="scientific">Moelleriella libera RCEF 2490</name>
    <dbReference type="NCBI Taxonomy" id="1081109"/>
    <lineage>
        <taxon>Eukaryota</taxon>
        <taxon>Fungi</taxon>
        <taxon>Dikarya</taxon>
        <taxon>Ascomycota</taxon>
        <taxon>Pezizomycotina</taxon>
        <taxon>Sordariomycetes</taxon>
        <taxon>Hypocreomycetidae</taxon>
        <taxon>Hypocreales</taxon>
        <taxon>Clavicipitaceae</taxon>
        <taxon>Moelleriella</taxon>
    </lineage>
</organism>
<evidence type="ECO:0000256" key="9">
    <source>
        <dbReference type="ARBA" id="ARBA00059620"/>
    </source>
</evidence>
<evidence type="ECO:0000256" key="3">
    <source>
        <dbReference type="ARBA" id="ARBA00022692"/>
    </source>
</evidence>
<dbReference type="FunFam" id="3.40.50.720:FF:000131">
    <property type="entry name" value="Short-chain dehydrogenase/reductase 3"/>
    <property type="match status" value="1"/>
</dbReference>
<dbReference type="Proteomes" id="UP000078544">
    <property type="component" value="Unassembled WGS sequence"/>
</dbReference>
<dbReference type="GO" id="GO:0052650">
    <property type="term" value="F:all-trans-retinol dehydrogenase (NADP+) activity"/>
    <property type="evidence" value="ECO:0007669"/>
    <property type="project" value="UniProtKB-ARBA"/>
</dbReference>
<dbReference type="InterPro" id="IPR036291">
    <property type="entry name" value="NAD(P)-bd_dom_sf"/>
</dbReference>
<dbReference type="InterPro" id="IPR020904">
    <property type="entry name" value="Sc_DH/Rdtase_CS"/>
</dbReference>
<accession>A0A167ZEF0</accession>
<dbReference type="STRING" id="1081109.A0A167ZEF0"/>
<dbReference type="AlphaFoldDB" id="A0A167ZEF0"/>
<dbReference type="InterPro" id="IPR002347">
    <property type="entry name" value="SDR_fam"/>
</dbReference>
<evidence type="ECO:0000256" key="8">
    <source>
        <dbReference type="ARBA" id="ARBA00023136"/>
    </source>
</evidence>
<dbReference type="GO" id="GO:0016020">
    <property type="term" value="C:membrane"/>
    <property type="evidence" value="ECO:0007669"/>
    <property type="project" value="UniProtKB-SubCell"/>
</dbReference>
<keyword evidence="4" id="KW-0521">NADP</keyword>
<comment type="function">
    <text evidence="9">Catalyzes the reduction of all-trans-retinal to all-trans-retinol in the presence of NADPH.</text>
</comment>